<reference evidence="2" key="1">
    <citation type="submission" date="2020-10" db="EMBL/GenBank/DDBJ databases">
        <authorList>
            <person name="Gilroy R."/>
        </authorList>
    </citation>
    <scope>NUCLEOTIDE SEQUENCE</scope>
    <source>
        <strain evidence="2">3924</strain>
    </source>
</reference>
<dbReference type="Proteomes" id="UP000712007">
    <property type="component" value="Unassembled WGS sequence"/>
</dbReference>
<proteinExistence type="predicted"/>
<dbReference type="AlphaFoldDB" id="A0A940IE99"/>
<protein>
    <submittedName>
        <fullName evidence="2">Uncharacterized protein</fullName>
    </submittedName>
</protein>
<evidence type="ECO:0000313" key="2">
    <source>
        <dbReference type="EMBL" id="MBO8440068.1"/>
    </source>
</evidence>
<feature type="compositionally biased region" description="Basic residues" evidence="1">
    <location>
        <begin position="103"/>
        <end position="114"/>
    </location>
</feature>
<comment type="caution">
    <text evidence="2">The sequence shown here is derived from an EMBL/GenBank/DDBJ whole genome shotgun (WGS) entry which is preliminary data.</text>
</comment>
<dbReference type="EMBL" id="JADIMV010000093">
    <property type="protein sequence ID" value="MBO8440068.1"/>
    <property type="molecule type" value="Genomic_DNA"/>
</dbReference>
<feature type="region of interest" description="Disordered" evidence="1">
    <location>
        <begin position="94"/>
        <end position="114"/>
    </location>
</feature>
<evidence type="ECO:0000313" key="3">
    <source>
        <dbReference type="Proteomes" id="UP000712007"/>
    </source>
</evidence>
<evidence type="ECO:0000256" key="1">
    <source>
        <dbReference type="SAM" id="MobiDB-lite"/>
    </source>
</evidence>
<accession>A0A940IE99</accession>
<organism evidence="2 3">
    <name type="scientific">Candidatus Aphodosoma intestinipullorum</name>
    <dbReference type="NCBI Taxonomy" id="2840674"/>
    <lineage>
        <taxon>Bacteria</taxon>
        <taxon>Pseudomonadati</taxon>
        <taxon>Bacteroidota</taxon>
        <taxon>Bacteroidia</taxon>
        <taxon>Bacteroidales</taxon>
        <taxon>Candidatus Aphodosoma</taxon>
    </lineage>
</organism>
<name>A0A940IE99_9BACT</name>
<sequence>MAKVVHQHNCRRTRITGKGISFTGGERAEIAGGQGGSSERLRRSFEGAWERLRREYVFLTLIYNQEEGRGAKKRKGRREAAERLSCRDRAVAASRGQAGRLAIHGKKPLKAPSG</sequence>
<reference evidence="2" key="2">
    <citation type="journal article" date="2021" name="PeerJ">
        <title>Extensive microbial diversity within the chicken gut microbiome revealed by metagenomics and culture.</title>
        <authorList>
            <person name="Gilroy R."/>
            <person name="Ravi A."/>
            <person name="Getino M."/>
            <person name="Pursley I."/>
            <person name="Horton D.L."/>
            <person name="Alikhan N.F."/>
            <person name="Baker D."/>
            <person name="Gharbi K."/>
            <person name="Hall N."/>
            <person name="Watson M."/>
            <person name="Adriaenssens E.M."/>
            <person name="Foster-Nyarko E."/>
            <person name="Jarju S."/>
            <person name="Secka A."/>
            <person name="Antonio M."/>
            <person name="Oren A."/>
            <person name="Chaudhuri R.R."/>
            <person name="La Ragione R."/>
            <person name="Hildebrand F."/>
            <person name="Pallen M.J."/>
        </authorList>
    </citation>
    <scope>NUCLEOTIDE SEQUENCE</scope>
    <source>
        <strain evidence="2">3924</strain>
    </source>
</reference>
<gene>
    <name evidence="2" type="ORF">IAC51_05395</name>
</gene>